<dbReference type="InterPro" id="IPR012748">
    <property type="entry name" value="Rieske-like_NirD"/>
</dbReference>
<dbReference type="CDD" id="cd03529">
    <property type="entry name" value="Rieske_NirD"/>
    <property type="match status" value="1"/>
</dbReference>
<evidence type="ECO:0000256" key="2">
    <source>
        <dbReference type="ARBA" id="ARBA00022723"/>
    </source>
</evidence>
<dbReference type="PANTHER" id="PTHR40562">
    <property type="match status" value="1"/>
</dbReference>
<dbReference type="Proteomes" id="UP000523139">
    <property type="component" value="Unassembled WGS sequence"/>
</dbReference>
<evidence type="ECO:0000256" key="1">
    <source>
        <dbReference type="ARBA" id="ARBA00022714"/>
    </source>
</evidence>
<keyword evidence="1" id="KW-0001">2Fe-2S</keyword>
<keyword evidence="3" id="KW-0560">Oxidoreductase</keyword>
<feature type="domain" description="Rieske" evidence="7">
    <location>
        <begin position="25"/>
        <end position="126"/>
    </location>
</feature>
<name>A0A7X8YEI4_9MICC</name>
<dbReference type="GO" id="GO:0004497">
    <property type="term" value="F:monooxygenase activity"/>
    <property type="evidence" value="ECO:0007669"/>
    <property type="project" value="UniProtKB-ARBA"/>
</dbReference>
<dbReference type="NCBIfam" id="TIGR02378">
    <property type="entry name" value="nirD_assim_sml"/>
    <property type="match status" value="1"/>
</dbReference>
<dbReference type="Pfam" id="PF13806">
    <property type="entry name" value="Rieske_2"/>
    <property type="match status" value="1"/>
</dbReference>
<dbReference type="Gene3D" id="2.102.10.10">
    <property type="entry name" value="Rieske [2Fe-2S] iron-sulphur domain"/>
    <property type="match status" value="1"/>
</dbReference>
<dbReference type="PROSITE" id="PS51300">
    <property type="entry name" value="NIRD"/>
    <property type="match status" value="1"/>
</dbReference>
<dbReference type="InterPro" id="IPR017941">
    <property type="entry name" value="Rieske_2Fe-2S"/>
</dbReference>
<dbReference type="GO" id="GO:0042128">
    <property type="term" value="P:nitrate assimilation"/>
    <property type="evidence" value="ECO:0007669"/>
    <property type="project" value="UniProtKB-KW"/>
</dbReference>
<evidence type="ECO:0000259" key="7">
    <source>
        <dbReference type="PROSITE" id="PS51296"/>
    </source>
</evidence>
<dbReference type="GO" id="GO:0008942">
    <property type="term" value="F:nitrite reductase [NAD(P)H] activity"/>
    <property type="evidence" value="ECO:0007669"/>
    <property type="project" value="InterPro"/>
</dbReference>
<evidence type="ECO:0000256" key="6">
    <source>
        <dbReference type="ARBA" id="ARBA00023063"/>
    </source>
</evidence>
<dbReference type="PROSITE" id="PS51296">
    <property type="entry name" value="RIESKE"/>
    <property type="match status" value="1"/>
</dbReference>
<reference evidence="8 9" key="1">
    <citation type="submission" date="2020-04" db="EMBL/GenBank/DDBJ databases">
        <title>Nesterenkonia sp. nov., isolated from marine sediment.</title>
        <authorList>
            <person name="Zhang G."/>
        </authorList>
    </citation>
    <scope>NUCLEOTIDE SEQUENCE [LARGE SCALE GENOMIC DNA]</scope>
    <source>
        <strain evidence="8 9">MY13</strain>
    </source>
</reference>
<dbReference type="GO" id="GO:0046872">
    <property type="term" value="F:metal ion binding"/>
    <property type="evidence" value="ECO:0007669"/>
    <property type="project" value="UniProtKB-KW"/>
</dbReference>
<sequence length="128" mass="13751">MVSTATLEHQAAPWGAEGAEAGTWHTVCDLAELEPLWAEGALIEGIQIAIVRLPDDRVYAVDHWDPRAGANVMARGIVGSAQGQPTLASPIFKQVYDLTTGQCISEEEAPSLRTYPVDVVEGLVRVQV</sequence>
<protein>
    <submittedName>
        <fullName evidence="8">Nitrite reductase small subunit NirD</fullName>
    </submittedName>
</protein>
<dbReference type="InterPro" id="IPR017881">
    <property type="entry name" value="NirD"/>
</dbReference>
<gene>
    <name evidence="8" type="primary">nirD</name>
    <name evidence="8" type="ORF">HGQ17_11095</name>
</gene>
<evidence type="ECO:0000256" key="3">
    <source>
        <dbReference type="ARBA" id="ARBA00023002"/>
    </source>
</evidence>
<evidence type="ECO:0000256" key="4">
    <source>
        <dbReference type="ARBA" id="ARBA00023004"/>
    </source>
</evidence>
<keyword evidence="6" id="KW-0534">Nitrate assimilation</keyword>
<evidence type="ECO:0000313" key="8">
    <source>
        <dbReference type="EMBL" id="NLS10525.1"/>
    </source>
</evidence>
<evidence type="ECO:0000256" key="5">
    <source>
        <dbReference type="ARBA" id="ARBA00023014"/>
    </source>
</evidence>
<dbReference type="EMBL" id="JABAHY010000011">
    <property type="protein sequence ID" value="NLS10525.1"/>
    <property type="molecule type" value="Genomic_DNA"/>
</dbReference>
<accession>A0A7X8YEI4</accession>
<evidence type="ECO:0000313" key="9">
    <source>
        <dbReference type="Proteomes" id="UP000523139"/>
    </source>
</evidence>
<keyword evidence="5" id="KW-0411">Iron-sulfur</keyword>
<dbReference type="AlphaFoldDB" id="A0A7X8YEI4"/>
<dbReference type="GO" id="GO:0051537">
    <property type="term" value="F:2 iron, 2 sulfur cluster binding"/>
    <property type="evidence" value="ECO:0007669"/>
    <property type="project" value="UniProtKB-KW"/>
</dbReference>
<dbReference type="SUPFAM" id="SSF50022">
    <property type="entry name" value="ISP domain"/>
    <property type="match status" value="1"/>
</dbReference>
<keyword evidence="9" id="KW-1185">Reference proteome</keyword>
<comment type="caution">
    <text evidence="8">The sequence shown here is derived from an EMBL/GenBank/DDBJ whole genome shotgun (WGS) entry which is preliminary data.</text>
</comment>
<dbReference type="PANTHER" id="PTHR40562:SF1">
    <property type="entry name" value="NITRITE REDUCTASE (NADH) SMALL SUBUNIT"/>
    <property type="match status" value="1"/>
</dbReference>
<keyword evidence="4" id="KW-0408">Iron</keyword>
<organism evidence="8 9">
    <name type="scientific">Nesterenkonia sedimenti</name>
    <dbReference type="NCBI Taxonomy" id="1463632"/>
    <lineage>
        <taxon>Bacteria</taxon>
        <taxon>Bacillati</taxon>
        <taxon>Actinomycetota</taxon>
        <taxon>Actinomycetes</taxon>
        <taxon>Micrococcales</taxon>
        <taxon>Micrococcaceae</taxon>
        <taxon>Nesterenkonia</taxon>
    </lineage>
</organism>
<keyword evidence="2" id="KW-0479">Metal-binding</keyword>
<dbReference type="GO" id="GO:0016705">
    <property type="term" value="F:oxidoreductase activity, acting on paired donors, with incorporation or reduction of molecular oxygen"/>
    <property type="evidence" value="ECO:0007669"/>
    <property type="project" value="UniProtKB-ARBA"/>
</dbReference>
<proteinExistence type="predicted"/>
<dbReference type="InterPro" id="IPR036922">
    <property type="entry name" value="Rieske_2Fe-2S_sf"/>
</dbReference>